<protein>
    <submittedName>
        <fullName evidence="2">Uncharacterized protein</fullName>
    </submittedName>
</protein>
<comment type="caution">
    <text evidence="2">The sequence shown here is derived from an EMBL/GenBank/DDBJ whole genome shotgun (WGS) entry which is preliminary data.</text>
</comment>
<organism evidence="2 3">
    <name type="scientific">Variovorax guangxiensis</name>
    <dbReference type="NCBI Taxonomy" id="1775474"/>
    <lineage>
        <taxon>Bacteria</taxon>
        <taxon>Pseudomonadati</taxon>
        <taxon>Pseudomonadota</taxon>
        <taxon>Betaproteobacteria</taxon>
        <taxon>Burkholderiales</taxon>
        <taxon>Comamonadaceae</taxon>
        <taxon>Variovorax</taxon>
    </lineage>
</organism>
<accession>A0A502DKH9</accession>
<reference evidence="2 3" key="1">
    <citation type="journal article" date="2019" name="Environ. Microbiol.">
        <title>Species interactions and distinct microbial communities in high Arctic permafrost affected cryosols are associated with the CH4 and CO2 gas fluxes.</title>
        <authorList>
            <person name="Altshuler I."/>
            <person name="Hamel J."/>
            <person name="Turney S."/>
            <person name="Magnuson E."/>
            <person name="Levesque R."/>
            <person name="Greer C."/>
            <person name="Whyte L.G."/>
        </authorList>
    </citation>
    <scope>NUCLEOTIDE SEQUENCE [LARGE SCALE GENOMIC DNA]</scope>
    <source>
        <strain evidence="2 3">S06.C</strain>
    </source>
</reference>
<evidence type="ECO:0000313" key="2">
    <source>
        <dbReference type="EMBL" id="TPG25272.1"/>
    </source>
</evidence>
<dbReference type="AlphaFoldDB" id="A0A502DKH9"/>
<evidence type="ECO:0000313" key="3">
    <source>
        <dbReference type="Proteomes" id="UP000319212"/>
    </source>
</evidence>
<name>A0A502DKH9_9BURK</name>
<dbReference type="Proteomes" id="UP000319212">
    <property type="component" value="Unassembled WGS sequence"/>
</dbReference>
<sequence length="453" mass="46004">MVLGALLTACGGGGGGGGGGGSDNGSTNLSGGGVSAPAQAELTVQVSVNGKPVTPDASGAYAVKPGDTVGVTPSQTASWTSANGATGAITLRNPAVSGSQWTAQVVNTSTNEALYTVTANSGSGATLRSIFKVAGGDARNGAYAVFATNGTRQTLVLNFDIKTYEMSEGMSKTVAGSLDKDPSAAETYVFYAPGNSDVTTARFRVAQDTIVGAFPFGVTQSPTVAYAVQPFVASRALATSQADLDGVYNRFGIDVSATAAVSDISQFRISAGGTTLRRCADMTIYRIDDCPVASLQTWSVSPGSSAGTWRMVQASDPAGYADFAMAQVGDQKIFLAAGKLRTDPIASVFRIAVAESGNWPAGRGYGSTTKGSWGQVDVGATESFRTAIAVDGTASSAHNIFGSLGLMGPQGIRTIVNGAPGETYFAMQGAGIFAIIGARNLQTGGYLQLNLMD</sequence>
<feature type="compositionally biased region" description="Gly residues" evidence="1">
    <location>
        <begin position="13"/>
        <end position="23"/>
    </location>
</feature>
<proteinExistence type="predicted"/>
<evidence type="ECO:0000256" key="1">
    <source>
        <dbReference type="SAM" id="MobiDB-lite"/>
    </source>
</evidence>
<dbReference type="EMBL" id="RCZI01000005">
    <property type="protein sequence ID" value="TPG25272.1"/>
    <property type="molecule type" value="Genomic_DNA"/>
</dbReference>
<feature type="region of interest" description="Disordered" evidence="1">
    <location>
        <begin position="13"/>
        <end position="33"/>
    </location>
</feature>
<gene>
    <name evidence="2" type="ORF">EAH82_17120</name>
</gene>